<proteinExistence type="predicted"/>
<dbReference type="Proteomes" id="UP000523197">
    <property type="component" value="Unassembled WGS sequence"/>
</dbReference>
<dbReference type="Gene3D" id="1.25.40.300">
    <property type="entry name" value="Putative secreted effector protein"/>
    <property type="match status" value="1"/>
</dbReference>
<name>A0A1M2J480_ECOLX</name>
<evidence type="ECO:0000313" key="2">
    <source>
        <dbReference type="Proteomes" id="UP000523197"/>
    </source>
</evidence>
<dbReference type="EMBL" id="JABFNF010000008">
    <property type="protein sequence ID" value="MBA1886878.1"/>
    <property type="molecule type" value="Genomic_DNA"/>
</dbReference>
<protein>
    <submittedName>
        <fullName evidence="1">DNA-binding protein</fullName>
    </submittedName>
</protein>
<dbReference type="RefSeq" id="WP_000036418.1">
    <property type="nucleotide sequence ID" value="NZ_AP017617.1"/>
</dbReference>
<organism evidence="1 2">
    <name type="scientific">Escherichia coli</name>
    <dbReference type="NCBI Taxonomy" id="562"/>
    <lineage>
        <taxon>Bacteria</taxon>
        <taxon>Pseudomonadati</taxon>
        <taxon>Pseudomonadota</taxon>
        <taxon>Gammaproteobacteria</taxon>
        <taxon>Enterobacterales</taxon>
        <taxon>Enterobacteriaceae</taxon>
        <taxon>Escherichia</taxon>
    </lineage>
</organism>
<gene>
    <name evidence="1" type="ORF">HLX92_11940</name>
</gene>
<dbReference type="GO" id="GO:0003677">
    <property type="term" value="F:DNA binding"/>
    <property type="evidence" value="ECO:0007669"/>
    <property type="project" value="UniProtKB-KW"/>
</dbReference>
<dbReference type="AlphaFoldDB" id="A0A1M2J480"/>
<reference evidence="1 2" key="1">
    <citation type="submission" date="2020-05" db="EMBL/GenBank/DDBJ databases">
        <title>Epidemiological investigations into extended-spectrum beta-lactam resistant Escherichia coli ST457 carried by Australian Silver gulls identified clonal lineages that cause ExPEC disease.</title>
        <authorList>
            <person name="Nesporova K."/>
            <person name="Wyrsch E.R."/>
            <person name="Valcek A."/>
            <person name="Bitar I."/>
            <person name="Chaw K."/>
            <person name="Harris P."/>
            <person name="Hrabak J."/>
            <person name="Djordjevic S.P."/>
            <person name="Dolejska M."/>
        </authorList>
    </citation>
    <scope>NUCLEOTIDE SEQUENCE [LARGE SCALE GENOMIC DNA]</scope>
    <source>
        <strain evidence="1 2">CE1966</strain>
    </source>
</reference>
<accession>A0A1M2J480</accession>
<keyword evidence="1" id="KW-0238">DNA-binding</keyword>
<sequence>MSKISDLNYFQHITLADNFKQKSEVLNTWRVGMNNFARNAEGQDNTRNILDPKTFLEFLVKIFTLGYVDFSKRSNEAGRNMMAHIESSSYIKNNDGSELMKFVMNNPEGERADLSKVEIEITLSTITTMGTRQGHTAIIFQQPDGSTNRYEGKSFERKDESSLHLITNKILACYQREANKEIARLLNIPQELNNSHDLNNSQVSCKGSVDSTITDLLEKPLNNALLAIRKEHLLLMPYVCNESISYLLGKKGILKEIDDLNVLNNYLINNKKATDNEINDIKVNLSHILIDSLDDAKVNLAPVIVSILETFLKSPYINDVRILDWCFNKSMQYFDDSAKIKHACSVINHIDFSRDQSKDFSCDQSKIKIAETLFFNLDKEPYKNSRKLQELIWDKLVAYVNDFSLSNQEKSRLILRLFDDVKLLFNEVPVSILVNDIFLKDFFMKQPDFAKWYFYQLLKCYEGEQLYLNELGYVYGDEEKTKEIVNKLPGYVVKIFEEKMGNELKIRTRMMKILRNGKINIYGYINEEQLGKLNPPEDLRIAIKKLGWNN</sequence>
<evidence type="ECO:0000313" key="1">
    <source>
        <dbReference type="EMBL" id="MBA1886878.1"/>
    </source>
</evidence>
<comment type="caution">
    <text evidence="1">The sequence shown here is derived from an EMBL/GenBank/DDBJ whole genome shotgun (WGS) entry which is preliminary data.</text>
</comment>